<name>A0A1C9EHT8_9CAUD</name>
<evidence type="ECO:0000313" key="1">
    <source>
        <dbReference type="EMBL" id="AON97346.1"/>
    </source>
</evidence>
<dbReference type="Proteomes" id="UP000203073">
    <property type="component" value="Segment"/>
</dbReference>
<accession>A0A1C9EHT8</accession>
<gene>
    <name evidence="1" type="primary">53</name>
    <name evidence="1" type="ORF">SEA_HEDWIG_53</name>
</gene>
<dbReference type="KEGG" id="vg:29056500"/>
<protein>
    <submittedName>
        <fullName evidence="1">Uncharacterized protein</fullName>
    </submittedName>
</protein>
<keyword evidence="2" id="KW-1185">Reference proteome</keyword>
<sequence>MSAPSDAQLEGLREANARLAHALDDCRRAAAGQPPRSRAEYEIANLGGGNIFNPAAWSDPSTFF</sequence>
<dbReference type="EMBL" id="KX557279">
    <property type="protein sequence ID" value="AON97346.1"/>
    <property type="molecule type" value="Genomic_DNA"/>
</dbReference>
<proteinExistence type="predicted"/>
<dbReference type="RefSeq" id="YP_009289862.1">
    <property type="nucleotide sequence ID" value="NC_031099.1"/>
</dbReference>
<evidence type="ECO:0000313" key="2">
    <source>
        <dbReference type="Proteomes" id="UP000203073"/>
    </source>
</evidence>
<organism evidence="1 2">
    <name type="scientific">Gordonia phage Hedwig</name>
    <dbReference type="NCBI Taxonomy" id="1887648"/>
    <lineage>
        <taxon>Viruses</taxon>
        <taxon>Duplodnaviria</taxon>
        <taxon>Heunggongvirae</taxon>
        <taxon>Uroviricota</taxon>
        <taxon>Caudoviricetes</taxon>
        <taxon>Hedwigvirus</taxon>
        <taxon>Hedwigvirus hedwig</taxon>
    </lineage>
</organism>
<reference evidence="2" key="1">
    <citation type="submission" date="2016-07" db="EMBL/GenBank/DDBJ databases">
        <authorList>
            <person name="Florea S."/>
            <person name="Webb J.S."/>
            <person name="Jaromczyk J."/>
            <person name="Schardl C.L."/>
        </authorList>
    </citation>
    <scope>NUCLEOTIDE SEQUENCE [LARGE SCALE GENOMIC DNA]</scope>
</reference>
<dbReference type="GeneID" id="29056500"/>